<dbReference type="SUPFAM" id="SSF56801">
    <property type="entry name" value="Acetyl-CoA synthetase-like"/>
    <property type="match status" value="1"/>
</dbReference>
<dbReference type="InterPro" id="IPR020845">
    <property type="entry name" value="AMP-binding_CS"/>
</dbReference>
<dbReference type="PROSITE" id="PS00455">
    <property type="entry name" value="AMP_BINDING"/>
    <property type="match status" value="1"/>
</dbReference>
<proteinExistence type="predicted"/>
<gene>
    <name evidence="4" type="ORF">B9Q06_10950</name>
    <name evidence="3" type="ORF">B9Q06_12475</name>
</gene>
<dbReference type="Proteomes" id="UP000241284">
    <property type="component" value="Unassembled WGS sequence"/>
</dbReference>
<dbReference type="PANTHER" id="PTHR43767">
    <property type="entry name" value="LONG-CHAIN-FATTY-ACID--COA LIGASE"/>
    <property type="match status" value="1"/>
</dbReference>
<dbReference type="InterPro" id="IPR025110">
    <property type="entry name" value="AMP-bd_C"/>
</dbReference>
<reference evidence="3 5" key="1">
    <citation type="submission" date="2017-04" db="EMBL/GenBank/DDBJ databases">
        <title>Novel microbial lineages endemic to geothermal iron-oxide mats fill important gaps in the evolutionary history of Archaea.</title>
        <authorList>
            <person name="Jay Z.J."/>
            <person name="Beam J.P."/>
            <person name="Dlakic M."/>
            <person name="Rusch D.B."/>
            <person name="Kozubal M.A."/>
            <person name="Inskeep W.P."/>
        </authorList>
    </citation>
    <scope>NUCLEOTIDE SEQUENCE [LARGE SCALE GENOMIC DNA]</scope>
    <source>
        <strain evidence="3">ECH_B_2</strain>
    </source>
</reference>
<evidence type="ECO:0000259" key="1">
    <source>
        <dbReference type="Pfam" id="PF00501"/>
    </source>
</evidence>
<feature type="domain" description="AMP-binding enzyme C-terminal" evidence="2">
    <location>
        <begin position="448"/>
        <end position="525"/>
    </location>
</feature>
<evidence type="ECO:0000313" key="4">
    <source>
        <dbReference type="EMBL" id="PSN93864.1"/>
    </source>
</evidence>
<dbReference type="NCBIfam" id="NF004837">
    <property type="entry name" value="PRK06187.1"/>
    <property type="match status" value="1"/>
</dbReference>
<dbReference type="GO" id="GO:0016877">
    <property type="term" value="F:ligase activity, forming carbon-sulfur bonds"/>
    <property type="evidence" value="ECO:0007669"/>
    <property type="project" value="UniProtKB-ARBA"/>
</dbReference>
<sequence>MVCLASQNGYYRYELTVNKILESGAQSFPTREIVYRDVRRYTRREFSDSVMRLAGGLKRLGVTRGQRVGVIDWDTDVYLHMYYAVPIIGATLHTVNIRYPPEVILRTILQAEDKWLLVRDEFLPIIERAKDFFRGIRFIVYSDSKEPVKTSLEAVQFWDLLQSEPLQEEDADENSVATIFFTSGTTGNPKGVWFTHRDLFLHAMSTSLVGSAPPLSLTTKDVYMIFVPMFHVHAWGYPYIFMLSGAKYVLPGKYDYSLALRLMAKEGVTYSAMVPTILHLILSQPDVANYSEHLRRWKVIVGGSALPEGLARMARSFGITVIGGYGLSETCPVLSVGYYNSLLEDKEEQTRLIEQISAGAPIPLVKLRVVDEAGRDVPTGSIGEVVARAPWLTREYYMDPDKTKELWRGGWLHTGDLAYFDELGYLHIVDRDKDAIKSGGEFIPSLLLENAISLYPKIGQVAVVGERNEKWGERPVAFIVPKEKIGEEELRDFLMGLVGQGKIQKWWIPDKFIFVEALPLTSTGKVDKKALRDGLQQKRSQ</sequence>
<dbReference type="Gene3D" id="3.30.300.30">
    <property type="match status" value="1"/>
</dbReference>
<dbReference type="InterPro" id="IPR050237">
    <property type="entry name" value="ATP-dep_AMP-bd_enzyme"/>
</dbReference>
<dbReference type="EMBL" id="NEXH01000055">
    <property type="protein sequence ID" value="PSN93259.1"/>
    <property type="molecule type" value="Genomic_DNA"/>
</dbReference>
<dbReference type="EMBL" id="NEXH01000037">
    <property type="protein sequence ID" value="PSN93864.1"/>
    <property type="molecule type" value="Genomic_DNA"/>
</dbReference>
<organism evidence="3 5">
    <name type="scientific">Candidatus Marsarchaeota G2 archaeon ECH_B_2</name>
    <dbReference type="NCBI Taxonomy" id="1978160"/>
    <lineage>
        <taxon>Archaea</taxon>
        <taxon>Candidatus Marsarchaeota</taxon>
        <taxon>Candidatus Marsarchaeota group 2</taxon>
    </lineage>
</organism>
<protein>
    <submittedName>
        <fullName evidence="3">Long-chain fatty acid--CoA ligase</fullName>
    </submittedName>
</protein>
<dbReference type="InterPro" id="IPR045851">
    <property type="entry name" value="AMP-bd_C_sf"/>
</dbReference>
<dbReference type="AlphaFoldDB" id="A0A2R6B3N4"/>
<dbReference type="InterPro" id="IPR042099">
    <property type="entry name" value="ANL_N_sf"/>
</dbReference>
<dbReference type="Pfam" id="PF00501">
    <property type="entry name" value="AMP-binding"/>
    <property type="match status" value="1"/>
</dbReference>
<dbReference type="Gene3D" id="3.40.50.12780">
    <property type="entry name" value="N-terminal domain of ligase-like"/>
    <property type="match status" value="1"/>
</dbReference>
<name>A0A2R6B3N4_9ARCH</name>
<dbReference type="PANTHER" id="PTHR43767:SF11">
    <property type="entry name" value="MEDIUM-CHAIN-FATTY-ACID--COA LIGASE"/>
    <property type="match status" value="1"/>
</dbReference>
<feature type="domain" description="AMP-dependent synthetase/ligase" evidence="1">
    <location>
        <begin position="22"/>
        <end position="397"/>
    </location>
</feature>
<evidence type="ECO:0000313" key="3">
    <source>
        <dbReference type="EMBL" id="PSN93259.1"/>
    </source>
</evidence>
<evidence type="ECO:0000259" key="2">
    <source>
        <dbReference type="Pfam" id="PF13193"/>
    </source>
</evidence>
<evidence type="ECO:0000313" key="5">
    <source>
        <dbReference type="Proteomes" id="UP000241284"/>
    </source>
</evidence>
<keyword evidence="3" id="KW-0436">Ligase</keyword>
<comment type="caution">
    <text evidence="3">The sequence shown here is derived from an EMBL/GenBank/DDBJ whole genome shotgun (WGS) entry which is preliminary data.</text>
</comment>
<dbReference type="InterPro" id="IPR000873">
    <property type="entry name" value="AMP-dep_synth/lig_dom"/>
</dbReference>
<dbReference type="Pfam" id="PF13193">
    <property type="entry name" value="AMP-binding_C"/>
    <property type="match status" value="1"/>
</dbReference>
<accession>A0A2R6B3N4</accession>